<sequence length="135" mass="14599">MKMKGTRTTAATSELPDVAASGSTSSVSPRQWVGEEEIGEPSFAAHLPVSGDPRPSSPAASSIPVFSRCLGAVSIDRRMHHASLKSNSNGAIAQPVRMVSEHALIVMFAARRHHPKLNRTINSNTYNFDYIRKSN</sequence>
<dbReference type="RefSeq" id="WP_197963577.1">
    <property type="nucleotide sequence ID" value="NZ_JACCHP010000030.1"/>
</dbReference>
<dbReference type="Proteomes" id="UP000807370">
    <property type="component" value="Unassembled WGS sequence"/>
</dbReference>
<feature type="region of interest" description="Disordered" evidence="1">
    <location>
        <begin position="1"/>
        <end position="35"/>
    </location>
</feature>
<protein>
    <submittedName>
        <fullName evidence="2">Uncharacterized protein</fullName>
    </submittedName>
</protein>
<organism evidence="2 3">
    <name type="scientific">Bradyrhizobium agreste</name>
    <dbReference type="NCBI Taxonomy" id="2751811"/>
    <lineage>
        <taxon>Bacteria</taxon>
        <taxon>Pseudomonadati</taxon>
        <taxon>Pseudomonadota</taxon>
        <taxon>Alphaproteobacteria</taxon>
        <taxon>Hyphomicrobiales</taxon>
        <taxon>Nitrobacteraceae</taxon>
        <taxon>Bradyrhizobium</taxon>
    </lineage>
</organism>
<name>A0ABS0PZC2_9BRAD</name>
<proteinExistence type="predicted"/>
<reference evidence="2 3" key="1">
    <citation type="submission" date="2020-07" db="EMBL/GenBank/DDBJ databases">
        <title>Bradyrhizobium diversity isolated from nodules of indigenous legumes of Western Australia.</title>
        <authorList>
            <person name="Klepa M.S."/>
        </authorList>
    </citation>
    <scope>NUCLEOTIDE SEQUENCE [LARGE SCALE GENOMIC DNA]</scope>
    <source>
        <strain evidence="2 3">CNPSo 4010</strain>
    </source>
</reference>
<evidence type="ECO:0000313" key="2">
    <source>
        <dbReference type="EMBL" id="MBH5402528.1"/>
    </source>
</evidence>
<evidence type="ECO:0000313" key="3">
    <source>
        <dbReference type="Proteomes" id="UP000807370"/>
    </source>
</evidence>
<keyword evidence="3" id="KW-1185">Reference proteome</keyword>
<feature type="compositionally biased region" description="Polar residues" evidence="1">
    <location>
        <begin position="1"/>
        <end position="12"/>
    </location>
</feature>
<gene>
    <name evidence="2" type="ORF">HZZ13_32765</name>
</gene>
<dbReference type="EMBL" id="JACCHP010000030">
    <property type="protein sequence ID" value="MBH5402528.1"/>
    <property type="molecule type" value="Genomic_DNA"/>
</dbReference>
<evidence type="ECO:0000256" key="1">
    <source>
        <dbReference type="SAM" id="MobiDB-lite"/>
    </source>
</evidence>
<comment type="caution">
    <text evidence="2">The sequence shown here is derived from an EMBL/GenBank/DDBJ whole genome shotgun (WGS) entry which is preliminary data.</text>
</comment>
<accession>A0ABS0PZC2</accession>